<reference evidence="1" key="1">
    <citation type="submission" date="2023-03" db="EMBL/GenBank/DDBJ databases">
        <title>Chromosome-scale reference genome and RAD-based genetic map of yellow starthistle (Centaurea solstitialis) reveal putative structural variation and QTLs associated with invader traits.</title>
        <authorList>
            <person name="Reatini B."/>
            <person name="Cang F.A."/>
            <person name="Jiang Q."/>
            <person name="Mckibben M.T.W."/>
            <person name="Barker M.S."/>
            <person name="Rieseberg L.H."/>
            <person name="Dlugosch K.M."/>
        </authorList>
    </citation>
    <scope>NUCLEOTIDE SEQUENCE</scope>
    <source>
        <strain evidence="1">CAN-66</strain>
        <tissue evidence="1">Leaf</tissue>
    </source>
</reference>
<dbReference type="Proteomes" id="UP001172457">
    <property type="component" value="Chromosome 5"/>
</dbReference>
<keyword evidence="2" id="KW-1185">Reference proteome</keyword>
<protein>
    <recommendedName>
        <fullName evidence="3">Transposase</fullName>
    </recommendedName>
</protein>
<comment type="caution">
    <text evidence="1">The sequence shown here is derived from an EMBL/GenBank/DDBJ whole genome shotgun (WGS) entry which is preliminary data.</text>
</comment>
<sequence length="339" mass="38724">MFRIRVPDEVFDPYEEYEHLPTFISSRLHHGGIFSKGRSRKYLNEHWETLLDTYLKSPMSCKVLIEQLPDEETPAVPKKKSKRILYLEWHEESEVPKVGESSVEYVVDVEIAHVEIPSSQLDDFDPFFGINFDDGFEDQGSRVMEDQVGRGMEDQDGWGMDDQAGRGMEDQDGWGMDDQAEWGMDDQAVDDGMEDEADDGIVDEGNIIKDAVEVDVHMSSFNFSFVDPEDDVPVNLEDFESASDSDADLESLRRKKLRQVRRQKQKEQPTSVSFYVGQSFGSKADVKKLVKLHAVETRRNIVTVRNDKKRFRAVCRGKLPVFTGTSSDKGKEAMSSEQE</sequence>
<dbReference type="EMBL" id="JARYMX010000005">
    <property type="protein sequence ID" value="KAJ9548969.1"/>
    <property type="molecule type" value="Genomic_DNA"/>
</dbReference>
<evidence type="ECO:0000313" key="1">
    <source>
        <dbReference type="EMBL" id="KAJ9548969.1"/>
    </source>
</evidence>
<feature type="non-terminal residue" evidence="1">
    <location>
        <position position="1"/>
    </location>
</feature>
<organism evidence="1 2">
    <name type="scientific">Centaurea solstitialis</name>
    <name type="common">yellow star-thistle</name>
    <dbReference type="NCBI Taxonomy" id="347529"/>
    <lineage>
        <taxon>Eukaryota</taxon>
        <taxon>Viridiplantae</taxon>
        <taxon>Streptophyta</taxon>
        <taxon>Embryophyta</taxon>
        <taxon>Tracheophyta</taxon>
        <taxon>Spermatophyta</taxon>
        <taxon>Magnoliopsida</taxon>
        <taxon>eudicotyledons</taxon>
        <taxon>Gunneridae</taxon>
        <taxon>Pentapetalae</taxon>
        <taxon>asterids</taxon>
        <taxon>campanulids</taxon>
        <taxon>Asterales</taxon>
        <taxon>Asteraceae</taxon>
        <taxon>Carduoideae</taxon>
        <taxon>Cardueae</taxon>
        <taxon>Centaureinae</taxon>
        <taxon>Centaurea</taxon>
    </lineage>
</organism>
<evidence type="ECO:0000313" key="2">
    <source>
        <dbReference type="Proteomes" id="UP001172457"/>
    </source>
</evidence>
<proteinExistence type="predicted"/>
<dbReference type="AlphaFoldDB" id="A0AA38SUB5"/>
<name>A0AA38SUB5_9ASTR</name>
<gene>
    <name evidence="1" type="ORF">OSB04_021512</name>
</gene>
<accession>A0AA38SUB5</accession>
<evidence type="ECO:0008006" key="3">
    <source>
        <dbReference type="Google" id="ProtNLM"/>
    </source>
</evidence>